<keyword evidence="3" id="KW-1185">Reference proteome</keyword>
<dbReference type="RefSeq" id="WP_309152095.1">
    <property type="nucleotide sequence ID" value="NZ_CP133568.1"/>
</dbReference>
<dbReference type="EMBL" id="CP133568">
    <property type="protein sequence ID" value="WMT03319.1"/>
    <property type="molecule type" value="Genomic_DNA"/>
</dbReference>
<protein>
    <submittedName>
        <fullName evidence="2">Uncharacterized protein</fullName>
    </submittedName>
</protein>
<reference evidence="2 3" key="1">
    <citation type="submission" date="2023-08" db="EMBL/GenBank/DDBJ databases">
        <title>The whole genome sequence of Lysobacter yananisis.</title>
        <authorList>
            <person name="Sun H."/>
        </authorList>
    </citation>
    <scope>NUCLEOTIDE SEQUENCE [LARGE SCALE GENOMIC DNA]</scope>
    <source>
        <strain evidence="2 3">SNNU513</strain>
    </source>
</reference>
<organism evidence="2 3">
    <name type="scientific">Lysobacter yananisis</name>
    <dbReference type="NCBI Taxonomy" id="1003114"/>
    <lineage>
        <taxon>Bacteria</taxon>
        <taxon>Pseudomonadati</taxon>
        <taxon>Pseudomonadota</taxon>
        <taxon>Gammaproteobacteria</taxon>
        <taxon>Lysobacterales</taxon>
        <taxon>Lysobacteraceae</taxon>
        <taxon>Lysobacter</taxon>
    </lineage>
</organism>
<keyword evidence="1" id="KW-0472">Membrane</keyword>
<keyword evidence="1" id="KW-0812">Transmembrane</keyword>
<evidence type="ECO:0000313" key="2">
    <source>
        <dbReference type="EMBL" id="WMT03319.1"/>
    </source>
</evidence>
<sequence length="104" mass="12192">MRITLELWQFLTLAAMILSAFFGLAWRLLAQFEKRIGERLTTITDESKGWRRIERELMELRAELPTRYVQREDYIRNQTVIEAKLDAISSKVEIVQLQGAGRGH</sequence>
<dbReference type="Proteomes" id="UP001229313">
    <property type="component" value="Chromosome"/>
</dbReference>
<evidence type="ECO:0000256" key="1">
    <source>
        <dbReference type="SAM" id="Phobius"/>
    </source>
</evidence>
<evidence type="ECO:0000313" key="3">
    <source>
        <dbReference type="Proteomes" id="UP001229313"/>
    </source>
</evidence>
<gene>
    <name evidence="2" type="ORF">RDV84_00240</name>
</gene>
<keyword evidence="1" id="KW-1133">Transmembrane helix</keyword>
<feature type="transmembrane region" description="Helical" evidence="1">
    <location>
        <begin position="6"/>
        <end position="29"/>
    </location>
</feature>
<name>A0ABY9P8J6_9GAMM</name>
<proteinExistence type="predicted"/>
<accession>A0ABY9P8J6</accession>